<proteinExistence type="predicted"/>
<dbReference type="SUPFAM" id="SSF50249">
    <property type="entry name" value="Nucleic acid-binding proteins"/>
    <property type="match status" value="1"/>
</dbReference>
<evidence type="ECO:0000259" key="10">
    <source>
        <dbReference type="Pfam" id="PF10451"/>
    </source>
</evidence>
<accession>A0A0L0FXB1</accession>
<feature type="domain" description="CST complex subunit Stn1 N-terminal" evidence="10">
    <location>
        <begin position="53"/>
        <end position="224"/>
    </location>
</feature>
<feature type="compositionally biased region" description="Basic and acidic residues" evidence="9">
    <location>
        <begin position="7"/>
        <end position="25"/>
    </location>
</feature>
<evidence type="ECO:0000256" key="5">
    <source>
        <dbReference type="ARBA" id="ARBA00022895"/>
    </source>
</evidence>
<protein>
    <recommendedName>
        <fullName evidence="3">CST complex subunit STN1</fullName>
    </recommendedName>
    <alternativeName>
        <fullName evidence="8">Suppressor of cdc thirteen homolog</fullName>
    </alternativeName>
</protein>
<gene>
    <name evidence="11" type="ORF">SARC_06201</name>
</gene>
<dbReference type="Gene3D" id="2.40.50.140">
    <property type="entry name" value="Nucleic acid-binding proteins"/>
    <property type="match status" value="1"/>
</dbReference>
<dbReference type="OrthoDB" id="77828at2759"/>
<evidence type="ECO:0000256" key="2">
    <source>
        <dbReference type="ARBA" id="ARBA00004574"/>
    </source>
</evidence>
<reference evidence="11 12" key="1">
    <citation type="submission" date="2011-02" db="EMBL/GenBank/DDBJ databases">
        <title>The Genome Sequence of Sphaeroforma arctica JP610.</title>
        <authorList>
            <consortium name="The Broad Institute Genome Sequencing Platform"/>
            <person name="Russ C."/>
            <person name="Cuomo C."/>
            <person name="Young S.K."/>
            <person name="Zeng Q."/>
            <person name="Gargeya S."/>
            <person name="Alvarado L."/>
            <person name="Berlin A."/>
            <person name="Chapman S.B."/>
            <person name="Chen Z."/>
            <person name="Freedman E."/>
            <person name="Gellesch M."/>
            <person name="Goldberg J."/>
            <person name="Griggs A."/>
            <person name="Gujja S."/>
            <person name="Heilman E."/>
            <person name="Heiman D."/>
            <person name="Howarth C."/>
            <person name="Mehta T."/>
            <person name="Neiman D."/>
            <person name="Pearson M."/>
            <person name="Roberts A."/>
            <person name="Saif S."/>
            <person name="Shea T."/>
            <person name="Shenoy N."/>
            <person name="Sisk P."/>
            <person name="Stolte C."/>
            <person name="Sykes S."/>
            <person name="White J."/>
            <person name="Yandava C."/>
            <person name="Burger G."/>
            <person name="Gray M.W."/>
            <person name="Holland P.W.H."/>
            <person name="King N."/>
            <person name="Lang F.B.F."/>
            <person name="Roger A.J."/>
            <person name="Ruiz-Trillo I."/>
            <person name="Haas B."/>
            <person name="Nusbaum C."/>
            <person name="Birren B."/>
        </authorList>
    </citation>
    <scope>NUCLEOTIDE SEQUENCE [LARGE SCALE GENOMIC DNA]</scope>
    <source>
        <strain evidence="11 12">JP610</strain>
    </source>
</reference>
<dbReference type="GO" id="GO:0000781">
    <property type="term" value="C:chromosome, telomeric region"/>
    <property type="evidence" value="ECO:0007669"/>
    <property type="project" value="UniProtKB-SubCell"/>
</dbReference>
<dbReference type="InterPro" id="IPR040260">
    <property type="entry name" value="RFA2-like"/>
</dbReference>
<feature type="region of interest" description="Disordered" evidence="9">
    <location>
        <begin position="1"/>
        <end position="41"/>
    </location>
</feature>
<dbReference type="Pfam" id="PF10451">
    <property type="entry name" value="Stn1"/>
    <property type="match status" value="1"/>
</dbReference>
<dbReference type="Proteomes" id="UP000054560">
    <property type="component" value="Unassembled WGS sequence"/>
</dbReference>
<dbReference type="GeneID" id="25906705"/>
<evidence type="ECO:0000256" key="6">
    <source>
        <dbReference type="ARBA" id="ARBA00023125"/>
    </source>
</evidence>
<dbReference type="PANTHER" id="PTHR13989:SF33">
    <property type="entry name" value="CST COMPLEX SUBUNIT STN1"/>
    <property type="match status" value="1"/>
</dbReference>
<dbReference type="RefSeq" id="XP_014155374.1">
    <property type="nucleotide sequence ID" value="XM_014299899.1"/>
</dbReference>
<evidence type="ECO:0000256" key="9">
    <source>
        <dbReference type="SAM" id="MobiDB-lite"/>
    </source>
</evidence>
<evidence type="ECO:0000313" key="12">
    <source>
        <dbReference type="Proteomes" id="UP000054560"/>
    </source>
</evidence>
<keyword evidence="7" id="KW-0539">Nucleus</keyword>
<evidence type="ECO:0000313" key="11">
    <source>
        <dbReference type="EMBL" id="KNC81472.1"/>
    </source>
</evidence>
<dbReference type="AlphaFoldDB" id="A0A0L0FXB1"/>
<evidence type="ECO:0000256" key="1">
    <source>
        <dbReference type="ARBA" id="ARBA00004123"/>
    </source>
</evidence>
<keyword evidence="6" id="KW-0238">DNA-binding</keyword>
<keyword evidence="12" id="KW-1185">Reference proteome</keyword>
<evidence type="ECO:0000256" key="7">
    <source>
        <dbReference type="ARBA" id="ARBA00023242"/>
    </source>
</evidence>
<evidence type="ECO:0000256" key="3">
    <source>
        <dbReference type="ARBA" id="ARBA00017411"/>
    </source>
</evidence>
<organism evidence="11 12">
    <name type="scientific">Sphaeroforma arctica JP610</name>
    <dbReference type="NCBI Taxonomy" id="667725"/>
    <lineage>
        <taxon>Eukaryota</taxon>
        <taxon>Ichthyosporea</taxon>
        <taxon>Ichthyophonida</taxon>
        <taxon>Sphaeroforma</taxon>
    </lineage>
</organism>
<dbReference type="STRING" id="667725.A0A0L0FXB1"/>
<dbReference type="GO" id="GO:0003677">
    <property type="term" value="F:DNA binding"/>
    <property type="evidence" value="ECO:0007669"/>
    <property type="project" value="UniProtKB-KW"/>
</dbReference>
<dbReference type="InterPro" id="IPR012340">
    <property type="entry name" value="NA-bd_OB-fold"/>
</dbReference>
<dbReference type="GO" id="GO:0005634">
    <property type="term" value="C:nucleus"/>
    <property type="evidence" value="ECO:0007669"/>
    <property type="project" value="UniProtKB-SubCell"/>
</dbReference>
<sequence length="392" mass="44606">MSSIHRQLVDSHSRIKSGSDVDTDRQYGPLSRNHGQIAGPHANIDRCSDEATVRQYGPLWWGLDPSFFAAAHLSIRDIHWLQTYTDYPNICRYRNHPIRLVRALGYVVSVHLFSNRQLFQVDDGTGVISCVQWISEAAQEANASTWHVQLGTLVYVSGRISTFREVRQITVSSISVEDDVMNEALWWMRIQQLKQQVYDVPFEPLKANGNTREVVRKRPNDEPHEVSEAKFQKIVQKFLGQSGLETFKYQTLLNTDLGDLAIRVVSSKFPNESSNVRDTRVGSLFRRTIGALVVAGMVYLSNETKDIYTIITHSKHIYPAVRDVVKQSDSGPGLSMDEIVRQVRMKPALMNVPKSYLQREVLNMVSNSDLYENSRGTYKWVGGEDTGTARMW</sequence>
<dbReference type="InterPro" id="IPR018856">
    <property type="entry name" value="Stn1_N"/>
</dbReference>
<dbReference type="EMBL" id="KQ242029">
    <property type="protein sequence ID" value="KNC81472.1"/>
    <property type="molecule type" value="Genomic_DNA"/>
</dbReference>
<name>A0A0L0FXB1_9EUKA</name>
<comment type="subcellular location">
    <subcellularLocation>
        <location evidence="2">Chromosome</location>
        <location evidence="2">Telomere</location>
    </subcellularLocation>
    <subcellularLocation>
        <location evidence="1">Nucleus</location>
    </subcellularLocation>
</comment>
<evidence type="ECO:0000256" key="4">
    <source>
        <dbReference type="ARBA" id="ARBA00022454"/>
    </source>
</evidence>
<keyword evidence="4" id="KW-0158">Chromosome</keyword>
<dbReference type="PANTHER" id="PTHR13989">
    <property type="entry name" value="REPLICATION PROTEIN A-RELATED"/>
    <property type="match status" value="1"/>
</dbReference>
<keyword evidence="5" id="KW-0779">Telomere</keyword>
<evidence type="ECO:0000256" key="8">
    <source>
        <dbReference type="ARBA" id="ARBA00030039"/>
    </source>
</evidence>
<dbReference type="eggNOG" id="KOG3108">
    <property type="taxonomic scope" value="Eukaryota"/>
</dbReference>